<evidence type="ECO:0000313" key="1">
    <source>
        <dbReference type="EMBL" id="SMO95329.1"/>
    </source>
</evidence>
<sequence>MKLTLPTLHVLYFGIQAKKGRIDAAGNSRRGASNIGEVLNQALMMLGHEIFDPELNRRVLVDHAFVVAGGEITKQARNWLGARLDASRRSQVMFMGRDDILQLYAITEHPLPKAARWTE</sequence>
<protein>
    <submittedName>
        <fullName evidence="1">Uncharacterized protein</fullName>
    </submittedName>
</protein>
<name>A0A521FGP9_9RHOB</name>
<evidence type="ECO:0000313" key="2">
    <source>
        <dbReference type="Proteomes" id="UP000319014"/>
    </source>
</evidence>
<gene>
    <name evidence="1" type="ORF">SAMN06265221_12249</name>
</gene>
<dbReference type="AlphaFoldDB" id="A0A521FGP9"/>
<keyword evidence="2" id="KW-1185">Reference proteome</keyword>
<dbReference type="EMBL" id="FXTK01000022">
    <property type="protein sequence ID" value="SMO95329.1"/>
    <property type="molecule type" value="Genomic_DNA"/>
</dbReference>
<proteinExistence type="predicted"/>
<accession>A0A521FGP9</accession>
<dbReference type="Proteomes" id="UP000319014">
    <property type="component" value="Unassembled WGS sequence"/>
</dbReference>
<organism evidence="1 2">
    <name type="scientific">Paracoccus laeviglucosivorans</name>
    <dbReference type="NCBI Taxonomy" id="1197861"/>
    <lineage>
        <taxon>Bacteria</taxon>
        <taxon>Pseudomonadati</taxon>
        <taxon>Pseudomonadota</taxon>
        <taxon>Alphaproteobacteria</taxon>
        <taxon>Rhodobacterales</taxon>
        <taxon>Paracoccaceae</taxon>
        <taxon>Paracoccus</taxon>
    </lineage>
</organism>
<reference evidence="1 2" key="1">
    <citation type="submission" date="2017-05" db="EMBL/GenBank/DDBJ databases">
        <authorList>
            <person name="Varghese N."/>
            <person name="Submissions S."/>
        </authorList>
    </citation>
    <scope>NUCLEOTIDE SEQUENCE [LARGE SCALE GENOMIC DNA]</scope>
    <source>
        <strain evidence="1 2">DSM 100094</strain>
    </source>
</reference>